<dbReference type="SUPFAM" id="SSF52540">
    <property type="entry name" value="P-loop containing nucleoside triphosphate hydrolases"/>
    <property type="match status" value="1"/>
</dbReference>
<sequence>MGSFQEELKALVPSQFYERQAAAIQRIENHPEIQRLKQKYPDRTADLTSPRHYRDVSQHLSYCDACDACPGLKACQNEQKGHMSVEEPSPTQSDELVFRFRKCNLLKQYEKQQGISQRIKSHYIPSHILEATFDDIEPDPQRLAAITAAVIFCSTFVPGETVEGLYLYGPMGVGKSRVAGAIAQELAKCDVNVLMVYVPDFLLEVKDAIGSKTETVESKLDALRTAPVLILDDIGAETLTIWTRDEVLGPILQRRMERLPTIYTSNLTMIELKQHLANVKDSKPSEQNDKKAARIIERIEPFVKILPVGGRNRRKIKGMCRTCSGSKVAYKFNGSIVMLGPCPECNPNAKKEVKPYEYSSGQRSIS</sequence>
<dbReference type="InterPro" id="IPR027417">
    <property type="entry name" value="P-loop_NTPase"/>
</dbReference>
<feature type="domain" description="IstB-like ATP-binding" evidence="1">
    <location>
        <begin position="160"/>
        <end position="277"/>
    </location>
</feature>
<protein>
    <submittedName>
        <fullName evidence="2">Primosomal protein DnaI</fullName>
    </submittedName>
</protein>
<evidence type="ECO:0000259" key="1">
    <source>
        <dbReference type="Pfam" id="PF01695"/>
    </source>
</evidence>
<dbReference type="PANTHER" id="PTHR30050:SF8">
    <property type="entry name" value="PRIMOSOMAL PROTEIN DNAI"/>
    <property type="match status" value="1"/>
</dbReference>
<dbReference type="RefSeq" id="WP_279834927.1">
    <property type="nucleotide sequence ID" value="NZ_JARVWT010000006.1"/>
</dbReference>
<dbReference type="Pfam" id="PF01695">
    <property type="entry name" value="IstB_IS21"/>
    <property type="match status" value="1"/>
</dbReference>
<dbReference type="PANTHER" id="PTHR30050">
    <property type="entry name" value="CHROMOSOMAL REPLICATION INITIATOR PROTEIN DNAA"/>
    <property type="match status" value="1"/>
</dbReference>
<dbReference type="Proteomes" id="UP001229409">
    <property type="component" value="Unassembled WGS sequence"/>
</dbReference>
<dbReference type="InterPro" id="IPR002611">
    <property type="entry name" value="IstB_ATP-bd"/>
</dbReference>
<name>A0AAP4EB06_PAEPO</name>
<proteinExistence type="predicted"/>
<evidence type="ECO:0000313" key="2">
    <source>
        <dbReference type="EMBL" id="MDH2332540.1"/>
    </source>
</evidence>
<accession>A0AAP4EB06</accession>
<comment type="caution">
    <text evidence="2">The sequence shown here is derived from an EMBL/GenBank/DDBJ whole genome shotgun (WGS) entry which is preliminary data.</text>
</comment>
<dbReference type="CDD" id="cd00009">
    <property type="entry name" value="AAA"/>
    <property type="match status" value="1"/>
</dbReference>
<dbReference type="NCBIfam" id="NF006505">
    <property type="entry name" value="PRK08939.1"/>
    <property type="match status" value="1"/>
</dbReference>
<dbReference type="GO" id="GO:0006260">
    <property type="term" value="P:DNA replication"/>
    <property type="evidence" value="ECO:0007669"/>
    <property type="project" value="TreeGrafter"/>
</dbReference>
<dbReference type="Gene3D" id="3.40.50.300">
    <property type="entry name" value="P-loop containing nucleotide triphosphate hydrolases"/>
    <property type="match status" value="1"/>
</dbReference>
<organism evidence="2 3">
    <name type="scientific">Paenibacillus polymyxa</name>
    <name type="common">Bacillus polymyxa</name>
    <dbReference type="NCBI Taxonomy" id="1406"/>
    <lineage>
        <taxon>Bacteria</taxon>
        <taxon>Bacillati</taxon>
        <taxon>Bacillota</taxon>
        <taxon>Bacilli</taxon>
        <taxon>Bacillales</taxon>
        <taxon>Paenibacillaceae</taxon>
        <taxon>Paenibacillus</taxon>
    </lineage>
</organism>
<evidence type="ECO:0000313" key="3">
    <source>
        <dbReference type="Proteomes" id="UP001229409"/>
    </source>
</evidence>
<dbReference type="AlphaFoldDB" id="A0AAP4EB06"/>
<dbReference type="EMBL" id="JARVWT010000006">
    <property type="protein sequence ID" value="MDH2332540.1"/>
    <property type="molecule type" value="Genomic_DNA"/>
</dbReference>
<reference evidence="2" key="1">
    <citation type="submission" date="2023-04" db="EMBL/GenBank/DDBJ databases">
        <title>Uncovering the Secrets of Slow-Growing Bacteria in Tropical Savanna Soil through Cultivation and Genomic Analysis.</title>
        <authorList>
            <person name="Goncalves O.S."/>
            <person name="Santana M.F."/>
        </authorList>
    </citation>
    <scope>NUCLEOTIDE SEQUENCE</scope>
    <source>
        <strain evidence="2">ANTI</strain>
    </source>
</reference>
<gene>
    <name evidence="2" type="primary">dnaI</name>
    <name evidence="2" type="ORF">QDS18_16900</name>
</gene>
<dbReference type="GO" id="GO:0005524">
    <property type="term" value="F:ATP binding"/>
    <property type="evidence" value="ECO:0007669"/>
    <property type="project" value="InterPro"/>
</dbReference>